<dbReference type="Gene3D" id="3.30.565.10">
    <property type="entry name" value="Histidine kinase-like ATPase, C-terminal domain"/>
    <property type="match status" value="1"/>
</dbReference>
<evidence type="ECO:0000256" key="4">
    <source>
        <dbReference type="ARBA" id="ARBA00022553"/>
    </source>
</evidence>
<dbReference type="AlphaFoldDB" id="A0A2A3YN35"/>
<keyword evidence="9" id="KW-0812">Transmembrane</keyword>
<dbReference type="EMBL" id="NRGR01000005">
    <property type="protein sequence ID" value="PCC40727.1"/>
    <property type="molecule type" value="Genomic_DNA"/>
</dbReference>
<feature type="domain" description="Histidine kinase" evidence="10">
    <location>
        <begin position="61"/>
        <end position="271"/>
    </location>
</feature>
<proteinExistence type="predicted"/>
<evidence type="ECO:0000256" key="6">
    <source>
        <dbReference type="ARBA" id="ARBA00022777"/>
    </source>
</evidence>
<evidence type="ECO:0000256" key="3">
    <source>
        <dbReference type="ARBA" id="ARBA00012438"/>
    </source>
</evidence>
<comment type="caution">
    <text evidence="11">The sequence shown here is derived from an EMBL/GenBank/DDBJ whole genome shotgun (WGS) entry which is preliminary data.</text>
</comment>
<dbReference type="PANTHER" id="PTHR43711:SF1">
    <property type="entry name" value="HISTIDINE KINASE 1"/>
    <property type="match status" value="1"/>
</dbReference>
<dbReference type="PROSITE" id="PS50109">
    <property type="entry name" value="HIS_KIN"/>
    <property type="match status" value="1"/>
</dbReference>
<evidence type="ECO:0000256" key="8">
    <source>
        <dbReference type="SAM" id="MobiDB-lite"/>
    </source>
</evidence>
<keyword evidence="7" id="KW-0902">Two-component regulatory system</keyword>
<dbReference type="EC" id="2.7.13.3" evidence="3"/>
<keyword evidence="5" id="KW-0808">Transferase</keyword>
<keyword evidence="9" id="KW-0472">Membrane</keyword>
<evidence type="ECO:0000256" key="9">
    <source>
        <dbReference type="SAM" id="Phobius"/>
    </source>
</evidence>
<gene>
    <name evidence="11" type="ORF">CIK66_02880</name>
</gene>
<evidence type="ECO:0000256" key="1">
    <source>
        <dbReference type="ARBA" id="ARBA00000085"/>
    </source>
</evidence>
<dbReference type="GO" id="GO:0005886">
    <property type="term" value="C:plasma membrane"/>
    <property type="evidence" value="ECO:0007669"/>
    <property type="project" value="UniProtKB-SubCell"/>
</dbReference>
<keyword evidence="4" id="KW-0597">Phosphoprotein</keyword>
<feature type="region of interest" description="Disordered" evidence="8">
    <location>
        <begin position="37"/>
        <end position="61"/>
    </location>
</feature>
<evidence type="ECO:0000256" key="2">
    <source>
        <dbReference type="ARBA" id="ARBA00004236"/>
    </source>
</evidence>
<dbReference type="Gene3D" id="1.10.287.130">
    <property type="match status" value="1"/>
</dbReference>
<evidence type="ECO:0000256" key="7">
    <source>
        <dbReference type="ARBA" id="ARBA00023012"/>
    </source>
</evidence>
<evidence type="ECO:0000313" key="11">
    <source>
        <dbReference type="EMBL" id="PCC40727.1"/>
    </source>
</evidence>
<dbReference type="SUPFAM" id="SSF47384">
    <property type="entry name" value="Homodimeric domain of signal transducing histidine kinase"/>
    <property type="match status" value="1"/>
</dbReference>
<dbReference type="Pfam" id="PF02518">
    <property type="entry name" value="HATPase_c"/>
    <property type="match status" value="1"/>
</dbReference>
<dbReference type="Proteomes" id="UP000218598">
    <property type="component" value="Unassembled WGS sequence"/>
</dbReference>
<feature type="transmembrane region" description="Helical" evidence="9">
    <location>
        <begin position="12"/>
        <end position="34"/>
    </location>
</feature>
<dbReference type="PANTHER" id="PTHR43711">
    <property type="entry name" value="TWO-COMPONENT HISTIDINE KINASE"/>
    <property type="match status" value="1"/>
</dbReference>
<dbReference type="InterPro" id="IPR003594">
    <property type="entry name" value="HATPase_dom"/>
</dbReference>
<accession>A0A2A3YN35</accession>
<dbReference type="InterPro" id="IPR050736">
    <property type="entry name" value="Sensor_HK_Regulatory"/>
</dbReference>
<dbReference type="PRINTS" id="PR00344">
    <property type="entry name" value="BCTRLSENSOR"/>
</dbReference>
<dbReference type="GO" id="GO:0000155">
    <property type="term" value="F:phosphorelay sensor kinase activity"/>
    <property type="evidence" value="ECO:0007669"/>
    <property type="project" value="InterPro"/>
</dbReference>
<sequence length="277" mass="29745">MSGDVLQLAGWQLAALLLAVLLLGALVGGGAIALGERQRSRSPGGHKKSGTGPPEKHSARVLSHEIRTPLTLVKGAADLLAEETPGPLNSTQRYFVDTIVDNTSLVVSMAEDFLLEARLDAGRPTLDRTAVDIRALVRETVLELRRIRSTPLHLDSRGGPLVLDVDRAMIRQVLWNLINNAVRHAGPEAEVTVRVDVTTEGTTIAVSDDGAGMSPDQRADLFAPETSGHPQGTGLGMGVIRQIVDAHDGRVVIDSFIRRGTRILVVLPWPSQEESHD</sequence>
<dbReference type="RefSeq" id="WP_096165869.1">
    <property type="nucleotide sequence ID" value="NZ_JBQCXU010000046.1"/>
</dbReference>
<dbReference type="InterPro" id="IPR036097">
    <property type="entry name" value="HisK_dim/P_sf"/>
</dbReference>
<dbReference type="SMART" id="SM00387">
    <property type="entry name" value="HATPase_c"/>
    <property type="match status" value="1"/>
</dbReference>
<name>A0A2A3YN35_9MICO</name>
<protein>
    <recommendedName>
        <fullName evidence="3">histidine kinase</fullName>
        <ecNumber evidence="3">2.7.13.3</ecNumber>
    </recommendedName>
</protein>
<dbReference type="InterPro" id="IPR004358">
    <property type="entry name" value="Sig_transdc_His_kin-like_C"/>
</dbReference>
<dbReference type="InterPro" id="IPR036890">
    <property type="entry name" value="HATPase_C_sf"/>
</dbReference>
<comment type="subcellular location">
    <subcellularLocation>
        <location evidence="2">Cell membrane</location>
    </subcellularLocation>
</comment>
<evidence type="ECO:0000313" key="12">
    <source>
        <dbReference type="Proteomes" id="UP000218598"/>
    </source>
</evidence>
<organism evidence="11 12">
    <name type="scientific">Brachybacterium alimentarium</name>
    <dbReference type="NCBI Taxonomy" id="47845"/>
    <lineage>
        <taxon>Bacteria</taxon>
        <taxon>Bacillati</taxon>
        <taxon>Actinomycetota</taxon>
        <taxon>Actinomycetes</taxon>
        <taxon>Micrococcales</taxon>
        <taxon>Dermabacteraceae</taxon>
        <taxon>Brachybacterium</taxon>
    </lineage>
</organism>
<dbReference type="OrthoDB" id="9757990at2"/>
<dbReference type="Pfam" id="PF00512">
    <property type="entry name" value="HisKA"/>
    <property type="match status" value="1"/>
</dbReference>
<dbReference type="InterPro" id="IPR005467">
    <property type="entry name" value="His_kinase_dom"/>
</dbReference>
<keyword evidence="6" id="KW-0418">Kinase</keyword>
<evidence type="ECO:0000259" key="10">
    <source>
        <dbReference type="PROSITE" id="PS50109"/>
    </source>
</evidence>
<dbReference type="SUPFAM" id="SSF55874">
    <property type="entry name" value="ATPase domain of HSP90 chaperone/DNA topoisomerase II/histidine kinase"/>
    <property type="match status" value="1"/>
</dbReference>
<dbReference type="GeneID" id="95328025"/>
<evidence type="ECO:0000256" key="5">
    <source>
        <dbReference type="ARBA" id="ARBA00022679"/>
    </source>
</evidence>
<keyword evidence="9" id="KW-1133">Transmembrane helix</keyword>
<dbReference type="InterPro" id="IPR003661">
    <property type="entry name" value="HisK_dim/P_dom"/>
</dbReference>
<dbReference type="CDD" id="cd00082">
    <property type="entry name" value="HisKA"/>
    <property type="match status" value="1"/>
</dbReference>
<dbReference type="SMART" id="SM00388">
    <property type="entry name" value="HisKA"/>
    <property type="match status" value="1"/>
</dbReference>
<reference evidence="11 12" key="1">
    <citation type="journal article" date="2017" name="Elife">
        <title>Extensive horizontal gene transfer in cheese-associated bacteria.</title>
        <authorList>
            <person name="Bonham K.S."/>
            <person name="Wolfe B.E."/>
            <person name="Dutton R.J."/>
        </authorList>
    </citation>
    <scope>NUCLEOTIDE SEQUENCE [LARGE SCALE GENOMIC DNA]</scope>
    <source>
        <strain evidence="11 12">341_9</strain>
    </source>
</reference>
<comment type="catalytic activity">
    <reaction evidence="1">
        <text>ATP + protein L-histidine = ADP + protein N-phospho-L-histidine.</text>
        <dbReference type="EC" id="2.7.13.3"/>
    </reaction>
</comment>
<dbReference type="CDD" id="cd00075">
    <property type="entry name" value="HATPase"/>
    <property type="match status" value="1"/>
</dbReference>
<keyword evidence="12" id="KW-1185">Reference proteome</keyword>